<feature type="transmembrane region" description="Helical" evidence="1">
    <location>
        <begin position="7"/>
        <end position="26"/>
    </location>
</feature>
<sequence length="209" mass="23726">MHNIKSIFGTIFFLTFIGVFVSIFFYKEAVPFIAGASFMSLGLFMSMDTAGWRISSSAGKVLVIISFIVMGIISIYIGYQNYKTIQIYALELREESKNQWRATFRVPEDVSLSSERHILRFYVTYRARPASSGRITLHIRSPLERHDITGEIRGQYNSNNKLRPTTISSSLGDGYVFVPTLGQYSISAEVEKDVSVDINSIKLEIRKPR</sequence>
<keyword evidence="1" id="KW-0472">Membrane</keyword>
<accession>A0A1F7USA5</accession>
<evidence type="ECO:0000256" key="1">
    <source>
        <dbReference type="SAM" id="Phobius"/>
    </source>
</evidence>
<proteinExistence type="predicted"/>
<comment type="caution">
    <text evidence="2">The sequence shown here is derived from an EMBL/GenBank/DDBJ whole genome shotgun (WGS) entry which is preliminary data.</text>
</comment>
<keyword evidence="1" id="KW-1133">Transmembrane helix</keyword>
<evidence type="ECO:0000313" key="2">
    <source>
        <dbReference type="EMBL" id="OGL81125.1"/>
    </source>
</evidence>
<dbReference type="AlphaFoldDB" id="A0A1F7USA5"/>
<organism evidence="2 3">
    <name type="scientific">Candidatus Uhrbacteria bacterium RIFCSPLOWO2_01_FULL_47_25</name>
    <dbReference type="NCBI Taxonomy" id="1802402"/>
    <lineage>
        <taxon>Bacteria</taxon>
        <taxon>Candidatus Uhriibacteriota</taxon>
    </lineage>
</organism>
<protein>
    <submittedName>
        <fullName evidence="2">Uncharacterized protein</fullName>
    </submittedName>
</protein>
<name>A0A1F7USA5_9BACT</name>
<dbReference type="EMBL" id="MGEK01000033">
    <property type="protein sequence ID" value="OGL81125.1"/>
    <property type="molecule type" value="Genomic_DNA"/>
</dbReference>
<evidence type="ECO:0000313" key="3">
    <source>
        <dbReference type="Proteomes" id="UP000176846"/>
    </source>
</evidence>
<feature type="transmembrane region" description="Helical" evidence="1">
    <location>
        <begin position="61"/>
        <end position="79"/>
    </location>
</feature>
<keyword evidence="1" id="KW-0812">Transmembrane</keyword>
<dbReference type="Proteomes" id="UP000176846">
    <property type="component" value="Unassembled WGS sequence"/>
</dbReference>
<reference evidence="2 3" key="1">
    <citation type="journal article" date="2016" name="Nat. Commun.">
        <title>Thousands of microbial genomes shed light on interconnected biogeochemical processes in an aquifer system.</title>
        <authorList>
            <person name="Anantharaman K."/>
            <person name="Brown C.T."/>
            <person name="Hug L.A."/>
            <person name="Sharon I."/>
            <person name="Castelle C.J."/>
            <person name="Probst A.J."/>
            <person name="Thomas B.C."/>
            <person name="Singh A."/>
            <person name="Wilkins M.J."/>
            <person name="Karaoz U."/>
            <person name="Brodie E.L."/>
            <person name="Williams K.H."/>
            <person name="Hubbard S.S."/>
            <person name="Banfield J.F."/>
        </authorList>
    </citation>
    <scope>NUCLEOTIDE SEQUENCE [LARGE SCALE GENOMIC DNA]</scope>
</reference>
<gene>
    <name evidence="2" type="ORF">A2936_00810</name>
</gene>